<feature type="transmembrane region" description="Helical" evidence="1">
    <location>
        <begin position="55"/>
        <end position="76"/>
    </location>
</feature>
<evidence type="ECO:0000256" key="1">
    <source>
        <dbReference type="SAM" id="Phobius"/>
    </source>
</evidence>
<evidence type="ECO:0000313" key="3">
    <source>
        <dbReference type="Proteomes" id="UP000036270"/>
    </source>
</evidence>
<dbReference type="Proteomes" id="UP000036270">
    <property type="component" value="Unassembled WGS sequence"/>
</dbReference>
<accession>A0A0J5S4R7</accession>
<feature type="transmembrane region" description="Helical" evidence="1">
    <location>
        <begin position="140"/>
        <end position="165"/>
    </location>
</feature>
<name>A0A0J5S4R7_9PAST</name>
<keyword evidence="1" id="KW-0472">Membrane</keyword>
<reference evidence="2 3" key="1">
    <citation type="submission" date="2014-12" db="EMBL/GenBank/DDBJ databases">
        <title>Reclassification of Actinobacillus muris as Muribacter muris.</title>
        <authorList>
            <person name="Christensen H."/>
            <person name="Nicklas W."/>
            <person name="Bisgaard M."/>
        </authorList>
    </citation>
    <scope>NUCLEOTIDE SEQUENCE [LARGE SCALE GENOMIC DNA]</scope>
    <source>
        <strain evidence="2 3">Ackerman80-443D</strain>
    </source>
</reference>
<organism evidence="2 3">
    <name type="scientific">Muribacter muris</name>
    <dbReference type="NCBI Taxonomy" id="67855"/>
    <lineage>
        <taxon>Bacteria</taxon>
        <taxon>Pseudomonadati</taxon>
        <taxon>Pseudomonadota</taxon>
        <taxon>Gammaproteobacteria</taxon>
        <taxon>Pasteurellales</taxon>
        <taxon>Pasteurellaceae</taxon>
        <taxon>Muribacter</taxon>
    </lineage>
</organism>
<keyword evidence="1" id="KW-1133">Transmembrane helix</keyword>
<gene>
    <name evidence="2" type="ORF">RO21_04410</name>
</gene>
<keyword evidence="1" id="KW-0812">Transmembrane</keyword>
<sequence>MTLFEFAFFFIHRKIYSKVDKVISLILQSTIFNIGSSSFLIFYPVFIKVYIEYKYLFLLFLFALAIIFCISIAFSIKLDVSTIINNSIDIWFNKKKIRYNVIFFYKDTIPKYIYFIAIIIYMLILSLLLISFFYRSNIEAMYYFSQAILLLNAILFYSDFCYIILSIKYFYLNKER</sequence>
<dbReference type="STRING" id="67855.RO21_04410"/>
<dbReference type="EMBL" id="JWIZ01000023">
    <property type="protein sequence ID" value="KMK51782.1"/>
    <property type="molecule type" value="Genomic_DNA"/>
</dbReference>
<keyword evidence="3" id="KW-1185">Reference proteome</keyword>
<evidence type="ECO:0000313" key="2">
    <source>
        <dbReference type="EMBL" id="KMK51782.1"/>
    </source>
</evidence>
<protein>
    <submittedName>
        <fullName evidence="2">Uncharacterized protein</fullName>
    </submittedName>
</protein>
<feature type="transmembrane region" description="Helical" evidence="1">
    <location>
        <begin position="22"/>
        <end position="43"/>
    </location>
</feature>
<dbReference type="AlphaFoldDB" id="A0A0J5S4R7"/>
<dbReference type="PATRIC" id="fig|67855.3.peg.739"/>
<feature type="transmembrane region" description="Helical" evidence="1">
    <location>
        <begin position="112"/>
        <end position="134"/>
    </location>
</feature>
<comment type="caution">
    <text evidence="2">The sequence shown here is derived from an EMBL/GenBank/DDBJ whole genome shotgun (WGS) entry which is preliminary data.</text>
</comment>
<proteinExistence type="predicted"/>